<keyword evidence="13" id="KW-1185">Reference proteome</keyword>
<gene>
    <name evidence="12" type="ORF">DV515_00016244</name>
</gene>
<dbReference type="GO" id="GO:0000977">
    <property type="term" value="F:RNA polymerase II transcription regulatory region sequence-specific DNA binding"/>
    <property type="evidence" value="ECO:0007669"/>
    <property type="project" value="TreeGrafter"/>
</dbReference>
<dbReference type="Gene3D" id="3.30.450.20">
    <property type="entry name" value="PAS domain"/>
    <property type="match status" value="2"/>
</dbReference>
<evidence type="ECO:0000256" key="6">
    <source>
        <dbReference type="ARBA" id="ARBA00023015"/>
    </source>
</evidence>
<keyword evidence="7" id="KW-0804">Transcription</keyword>
<evidence type="ECO:0000256" key="1">
    <source>
        <dbReference type="ARBA" id="ARBA00004123"/>
    </source>
</evidence>
<evidence type="ECO:0000256" key="5">
    <source>
        <dbReference type="ARBA" id="ARBA00022902"/>
    </source>
</evidence>
<dbReference type="PROSITE" id="PS51302">
    <property type="entry name" value="SIM_C"/>
    <property type="match status" value="1"/>
</dbReference>
<dbReference type="InterPro" id="IPR000014">
    <property type="entry name" value="PAS"/>
</dbReference>
<keyword evidence="8" id="KW-0539">Nucleus</keyword>
<protein>
    <recommendedName>
        <fullName evidence="14">PAS domain-containing protein</fullName>
    </recommendedName>
</protein>
<dbReference type="InterPro" id="IPR010578">
    <property type="entry name" value="SIM_C"/>
</dbReference>
<name>A0A3L8RT18_CHLGU</name>
<dbReference type="GO" id="GO:0007399">
    <property type="term" value="P:nervous system development"/>
    <property type="evidence" value="ECO:0007669"/>
    <property type="project" value="UniProtKB-KW"/>
</dbReference>
<evidence type="ECO:0000256" key="8">
    <source>
        <dbReference type="ARBA" id="ARBA00023242"/>
    </source>
</evidence>
<evidence type="ECO:0000313" key="12">
    <source>
        <dbReference type="EMBL" id="RLV84421.1"/>
    </source>
</evidence>
<evidence type="ECO:0000256" key="2">
    <source>
        <dbReference type="ARBA" id="ARBA00022473"/>
    </source>
</evidence>
<dbReference type="SMART" id="SM00091">
    <property type="entry name" value="PAS"/>
    <property type="match status" value="1"/>
</dbReference>
<evidence type="ECO:0000256" key="7">
    <source>
        <dbReference type="ARBA" id="ARBA00023163"/>
    </source>
</evidence>
<keyword evidence="4" id="KW-0221">Differentiation</keyword>
<dbReference type="Proteomes" id="UP000276834">
    <property type="component" value="Unassembled WGS sequence"/>
</dbReference>
<dbReference type="InterPro" id="IPR035965">
    <property type="entry name" value="PAS-like_dom_sf"/>
</dbReference>
<feature type="region of interest" description="Disordered" evidence="9">
    <location>
        <begin position="301"/>
        <end position="326"/>
    </location>
</feature>
<dbReference type="Pfam" id="PF06621">
    <property type="entry name" value="SIM_C"/>
    <property type="match status" value="1"/>
</dbReference>
<dbReference type="AlphaFoldDB" id="A0A3L8RT18"/>
<dbReference type="GO" id="GO:0000981">
    <property type="term" value="F:DNA-binding transcription factor activity, RNA polymerase II-specific"/>
    <property type="evidence" value="ECO:0007669"/>
    <property type="project" value="TreeGrafter"/>
</dbReference>
<dbReference type="InterPro" id="IPR001610">
    <property type="entry name" value="PAC"/>
</dbReference>
<accession>A0A3L8RT18</accession>
<dbReference type="EMBL" id="QUSF01000275">
    <property type="protein sequence ID" value="RLV84421.1"/>
    <property type="molecule type" value="Genomic_DNA"/>
</dbReference>
<feature type="compositionally biased region" description="Basic residues" evidence="9">
    <location>
        <begin position="307"/>
        <end position="319"/>
    </location>
</feature>
<sequence>QKSSSKIYIHFFFPTVNALNRFLASYPVNFSFFQTLDGFVFVVASDGKIMYISETASVHLGLSQVELTGNSIYEYIHPSDHDEMTAVLTAHQPLHPHLLQEYEIERSFFLRMKCVLAKRNAGLTCSGYKVIHCSGYLKIRQYMLDMSLYDSCYQIVGLVAVGQSLPPSAITEIKLHSNMFMFRASLDLKLIFLDSRHPGYFEYLELILDGDLLKEKKTKRAMLVKGQVTTKYYRLLSKQGGWVWVQSYATIVHNSRSSRPHCIVSVNYVLTDIEYKELQLSLDQVTISKSQFSCRNSVPTSQETRKIVKPKSNKMKAKLRTTPYPPQQYSSFQADKLECSQAGSWRSSPAASAAALQEQNFHSESSELLYAPPYSLPFSYHYGHFPVDSHVFSGKKQMLPAKFGQAQGAPCEVARFFLGALQTNGECQWHYANSLVPSSQSPSKNLPEQPVNIIRHNLAQSYEGGLPLSNRRYNQDALPEPFPSCTAPVPGRYKEELYDSAILKHNKAEARVQPPAHLIKEENKLPFPRDLPEKMAISEGSFSSSLLPKSECCQAKAVGQLSHLLPVPSVYEQSRRICVKDPKFGHISHHPGGLEELDERMSVKLDHEADGERLMDVRPSGQVPFVLLNYHHVLAKHGAFQTSPCTATGHAGENYSYNSEEVNAFIYKNQSPSSASSPETHKESALPHYIGTSVIIANGR</sequence>
<feature type="domain" description="PAS" evidence="10">
    <location>
        <begin position="33"/>
        <end position="88"/>
    </location>
</feature>
<evidence type="ECO:0000256" key="4">
    <source>
        <dbReference type="ARBA" id="ARBA00022782"/>
    </source>
</evidence>
<evidence type="ECO:0000256" key="9">
    <source>
        <dbReference type="SAM" id="MobiDB-lite"/>
    </source>
</evidence>
<dbReference type="CDD" id="cd00130">
    <property type="entry name" value="PAS"/>
    <property type="match status" value="2"/>
</dbReference>
<dbReference type="STRING" id="44316.ENSEGOP00005018805"/>
<dbReference type="OrthoDB" id="6021714at2759"/>
<dbReference type="SMART" id="SM00086">
    <property type="entry name" value="PAC"/>
    <property type="match status" value="1"/>
</dbReference>
<reference evidence="12 13" key="1">
    <citation type="journal article" date="2018" name="Proc. R. Soc. B">
        <title>A non-coding region near Follistatin controls head colour polymorphism in the Gouldian finch.</title>
        <authorList>
            <person name="Toomey M.B."/>
            <person name="Marques C.I."/>
            <person name="Andrade P."/>
            <person name="Araujo P.M."/>
            <person name="Sabatino S."/>
            <person name="Gazda M.A."/>
            <person name="Afonso S."/>
            <person name="Lopes R.J."/>
            <person name="Corbo J.C."/>
            <person name="Carneiro M."/>
        </authorList>
    </citation>
    <scope>NUCLEOTIDE SEQUENCE [LARGE SCALE GENOMIC DNA]</scope>
    <source>
        <strain evidence="12">Red01</strain>
        <tissue evidence="12">Muscle</tissue>
    </source>
</reference>
<dbReference type="Pfam" id="PF14598">
    <property type="entry name" value="PAS_11"/>
    <property type="match status" value="1"/>
</dbReference>
<dbReference type="FunFam" id="3.30.450.20:FF:000017">
    <property type="entry name" value="SIM bHLH transcription factor 2"/>
    <property type="match status" value="1"/>
</dbReference>
<evidence type="ECO:0000256" key="3">
    <source>
        <dbReference type="ARBA" id="ARBA00022737"/>
    </source>
</evidence>
<keyword evidence="5" id="KW-0524">Neurogenesis</keyword>
<proteinExistence type="predicted"/>
<evidence type="ECO:0000259" key="10">
    <source>
        <dbReference type="PROSITE" id="PS50112"/>
    </source>
</evidence>
<dbReference type="InterPro" id="IPR013767">
    <property type="entry name" value="PAS_fold"/>
</dbReference>
<dbReference type="PANTHER" id="PTHR23043">
    <property type="entry name" value="HYPOXIA-INDUCIBLE FACTOR 1 ALPHA"/>
    <property type="match status" value="1"/>
</dbReference>
<evidence type="ECO:0008006" key="14">
    <source>
        <dbReference type="Google" id="ProtNLM"/>
    </source>
</evidence>
<keyword evidence="6" id="KW-0805">Transcription regulation</keyword>
<keyword evidence="2" id="KW-0217">Developmental protein</keyword>
<dbReference type="GO" id="GO:0030154">
    <property type="term" value="P:cell differentiation"/>
    <property type="evidence" value="ECO:0007669"/>
    <property type="project" value="UniProtKB-KW"/>
</dbReference>
<comment type="subcellular location">
    <subcellularLocation>
        <location evidence="1">Nucleus</location>
    </subcellularLocation>
</comment>
<feature type="domain" description="Single-minded C-terminal" evidence="11">
    <location>
        <begin position="274"/>
        <end position="700"/>
    </location>
</feature>
<evidence type="ECO:0000313" key="13">
    <source>
        <dbReference type="Proteomes" id="UP000276834"/>
    </source>
</evidence>
<feature type="non-terminal residue" evidence="12">
    <location>
        <position position="1"/>
    </location>
</feature>
<dbReference type="Pfam" id="PF00989">
    <property type="entry name" value="PAS"/>
    <property type="match status" value="1"/>
</dbReference>
<dbReference type="PROSITE" id="PS50112">
    <property type="entry name" value="PAS"/>
    <property type="match status" value="1"/>
</dbReference>
<organism evidence="12 13">
    <name type="scientific">Chloebia gouldiae</name>
    <name type="common">Gouldian finch</name>
    <name type="synonym">Erythrura gouldiae</name>
    <dbReference type="NCBI Taxonomy" id="44316"/>
    <lineage>
        <taxon>Eukaryota</taxon>
        <taxon>Metazoa</taxon>
        <taxon>Chordata</taxon>
        <taxon>Craniata</taxon>
        <taxon>Vertebrata</taxon>
        <taxon>Euteleostomi</taxon>
        <taxon>Archelosauria</taxon>
        <taxon>Archosauria</taxon>
        <taxon>Dinosauria</taxon>
        <taxon>Saurischia</taxon>
        <taxon>Theropoda</taxon>
        <taxon>Coelurosauria</taxon>
        <taxon>Aves</taxon>
        <taxon>Neognathae</taxon>
        <taxon>Neoaves</taxon>
        <taxon>Telluraves</taxon>
        <taxon>Australaves</taxon>
        <taxon>Passeriformes</taxon>
        <taxon>Passeroidea</taxon>
        <taxon>Passeridae</taxon>
        <taxon>Chloebia</taxon>
    </lineage>
</organism>
<evidence type="ECO:0000259" key="11">
    <source>
        <dbReference type="PROSITE" id="PS51302"/>
    </source>
</evidence>
<dbReference type="GO" id="GO:0005634">
    <property type="term" value="C:nucleus"/>
    <property type="evidence" value="ECO:0007669"/>
    <property type="project" value="UniProtKB-SubCell"/>
</dbReference>
<comment type="caution">
    <text evidence="12">The sequence shown here is derived from an EMBL/GenBank/DDBJ whole genome shotgun (WGS) entry which is preliminary data.</text>
</comment>
<keyword evidence="3" id="KW-0677">Repeat</keyword>
<dbReference type="SUPFAM" id="SSF55785">
    <property type="entry name" value="PYP-like sensor domain (PAS domain)"/>
    <property type="match status" value="2"/>
</dbReference>
<dbReference type="PANTHER" id="PTHR23043:SF19">
    <property type="entry name" value="SINGLE-MINDED HOMOLOG 2"/>
    <property type="match status" value="1"/>
</dbReference>